<dbReference type="AlphaFoldDB" id="A0A1I4YA71"/>
<sequence length="121" mass="11619">MGFTQDEASAPGEAGSGSVLAVALVASVLLLAGLALPLNAALTARQLTANAADSAALAAADTASGLVPGYPCANAAEAARLNGAVLGECTVNGLEVLVTATRQVLGIPVSVRSRAGPSPPG</sequence>
<keyword evidence="1" id="KW-0472">Membrane</keyword>
<gene>
    <name evidence="2" type="ORF">SAMN05216219_0069</name>
</gene>
<dbReference type="STRING" id="995034.SAMN05216219_0069"/>
<dbReference type="EMBL" id="FOVM01000001">
    <property type="protein sequence ID" value="SFN34928.1"/>
    <property type="molecule type" value="Genomic_DNA"/>
</dbReference>
<keyword evidence="2" id="KW-0067">ATP-binding</keyword>
<protein>
    <submittedName>
        <fullName evidence="2">Helicase/secretion neighborhood TadE-like protein</fullName>
    </submittedName>
</protein>
<keyword evidence="1" id="KW-0812">Transmembrane</keyword>
<name>A0A1I4YA71_9MICO</name>
<evidence type="ECO:0000256" key="1">
    <source>
        <dbReference type="SAM" id="Phobius"/>
    </source>
</evidence>
<dbReference type="NCBIfam" id="TIGR03816">
    <property type="entry name" value="tadE_like_DECH"/>
    <property type="match status" value="1"/>
</dbReference>
<dbReference type="OrthoDB" id="10013116at2"/>
<keyword evidence="3" id="KW-1185">Reference proteome</keyword>
<organism evidence="2 3">
    <name type="scientific">Mycetocola miduiensis</name>
    <dbReference type="NCBI Taxonomy" id="995034"/>
    <lineage>
        <taxon>Bacteria</taxon>
        <taxon>Bacillati</taxon>
        <taxon>Actinomycetota</taxon>
        <taxon>Actinomycetes</taxon>
        <taxon>Micrococcales</taxon>
        <taxon>Microbacteriaceae</taxon>
        <taxon>Mycetocola</taxon>
    </lineage>
</organism>
<evidence type="ECO:0000313" key="3">
    <source>
        <dbReference type="Proteomes" id="UP000198867"/>
    </source>
</evidence>
<keyword evidence="1" id="KW-1133">Transmembrane helix</keyword>
<keyword evidence="2" id="KW-0547">Nucleotide-binding</keyword>
<dbReference type="InterPro" id="IPR021202">
    <property type="entry name" value="Rv3654c-like"/>
</dbReference>
<reference evidence="3" key="1">
    <citation type="submission" date="2016-10" db="EMBL/GenBank/DDBJ databases">
        <authorList>
            <person name="Varghese N."/>
            <person name="Submissions S."/>
        </authorList>
    </citation>
    <scope>NUCLEOTIDE SEQUENCE [LARGE SCALE GENOMIC DNA]</scope>
    <source>
        <strain evidence="3">CGMCC 1.11101</strain>
    </source>
</reference>
<dbReference type="GO" id="GO:0004386">
    <property type="term" value="F:helicase activity"/>
    <property type="evidence" value="ECO:0007669"/>
    <property type="project" value="UniProtKB-KW"/>
</dbReference>
<proteinExistence type="predicted"/>
<keyword evidence="2" id="KW-0347">Helicase</keyword>
<feature type="transmembrane region" description="Helical" evidence="1">
    <location>
        <begin position="20"/>
        <end position="42"/>
    </location>
</feature>
<keyword evidence="2" id="KW-0378">Hydrolase</keyword>
<evidence type="ECO:0000313" key="2">
    <source>
        <dbReference type="EMBL" id="SFN34928.1"/>
    </source>
</evidence>
<dbReference type="RefSeq" id="WP_090707849.1">
    <property type="nucleotide sequence ID" value="NZ_FOVM01000001.1"/>
</dbReference>
<dbReference type="Proteomes" id="UP000198867">
    <property type="component" value="Unassembled WGS sequence"/>
</dbReference>
<accession>A0A1I4YA71</accession>